<evidence type="ECO:0000313" key="2">
    <source>
        <dbReference type="EMBL" id="SDB02257.1"/>
    </source>
</evidence>
<proteinExistence type="predicted"/>
<organism evidence="2 3">
    <name type="scientific">Bauldia litoralis</name>
    <dbReference type="NCBI Taxonomy" id="665467"/>
    <lineage>
        <taxon>Bacteria</taxon>
        <taxon>Pseudomonadati</taxon>
        <taxon>Pseudomonadota</taxon>
        <taxon>Alphaproteobacteria</taxon>
        <taxon>Hyphomicrobiales</taxon>
        <taxon>Kaistiaceae</taxon>
        <taxon>Bauldia</taxon>
    </lineage>
</organism>
<name>A0A1G6A1H3_9HYPH</name>
<dbReference type="Proteomes" id="UP000199071">
    <property type="component" value="Unassembled WGS sequence"/>
</dbReference>
<evidence type="ECO:0000313" key="3">
    <source>
        <dbReference type="Proteomes" id="UP000199071"/>
    </source>
</evidence>
<keyword evidence="1" id="KW-1133">Transmembrane helix</keyword>
<keyword evidence="3" id="KW-1185">Reference proteome</keyword>
<evidence type="ECO:0000256" key="1">
    <source>
        <dbReference type="SAM" id="Phobius"/>
    </source>
</evidence>
<protein>
    <recommendedName>
        <fullName evidence="4">Fimbrial subunit PilA</fullName>
    </recommendedName>
</protein>
<gene>
    <name evidence="2" type="ORF">SAMN02982931_00047</name>
</gene>
<reference evidence="2 3" key="1">
    <citation type="submission" date="2016-10" db="EMBL/GenBank/DDBJ databases">
        <authorList>
            <person name="de Groot N.N."/>
        </authorList>
    </citation>
    <scope>NUCLEOTIDE SEQUENCE [LARGE SCALE GENOMIC DNA]</scope>
    <source>
        <strain evidence="2 3">ATCC 35022</strain>
    </source>
</reference>
<dbReference type="AlphaFoldDB" id="A0A1G6A1H3"/>
<dbReference type="OrthoDB" id="7869382at2"/>
<dbReference type="STRING" id="665467.SAMN02982931_00047"/>
<feature type="transmembrane region" description="Helical" evidence="1">
    <location>
        <begin position="26"/>
        <end position="47"/>
    </location>
</feature>
<evidence type="ECO:0008006" key="4">
    <source>
        <dbReference type="Google" id="ProtNLM"/>
    </source>
</evidence>
<dbReference type="RefSeq" id="WP_090874218.1">
    <property type="nucleotide sequence ID" value="NZ_FMXQ01000001.1"/>
</dbReference>
<dbReference type="EMBL" id="FMXQ01000001">
    <property type="protein sequence ID" value="SDB02257.1"/>
    <property type="molecule type" value="Genomic_DNA"/>
</dbReference>
<keyword evidence="1" id="KW-0472">Membrane</keyword>
<accession>A0A1G6A1H3</accession>
<keyword evidence="1" id="KW-0812">Transmembrane</keyword>
<sequence>MADPHDEEEKPLDPAVARVQERLRRLMLIAGLTLGIGLLAVLAGIVYRIVITDPGGSAALPKDAATPTVSLSGLGLAPGARIVSSAMDGNRLSLTYADDDGTSVVIFEMPAMTVVGRLRVTAD</sequence>